<dbReference type="Pfam" id="PF00239">
    <property type="entry name" value="Resolvase"/>
    <property type="match status" value="1"/>
</dbReference>
<dbReference type="InterPro" id="IPR006119">
    <property type="entry name" value="Resolv_N"/>
</dbReference>
<dbReference type="PANTHER" id="PTHR30461:SF2">
    <property type="entry name" value="SERINE RECOMBINASE PINE-RELATED"/>
    <property type="match status" value="1"/>
</dbReference>
<dbReference type="Gene3D" id="3.90.1750.20">
    <property type="entry name" value="Putative Large Serine Recombinase, Chain B, Domain 2"/>
    <property type="match status" value="1"/>
</dbReference>
<accession>A0ABM7Y3V0</accession>
<dbReference type="InterPro" id="IPR025827">
    <property type="entry name" value="Zn_ribbon_recom_dom"/>
</dbReference>
<dbReference type="InterPro" id="IPR036162">
    <property type="entry name" value="Resolvase-like_N_sf"/>
</dbReference>
<evidence type="ECO:0008006" key="7">
    <source>
        <dbReference type="Google" id="ProtNLM"/>
    </source>
</evidence>
<dbReference type="InterPro" id="IPR011109">
    <property type="entry name" value="DNA_bind_recombinase_dom"/>
</dbReference>
<dbReference type="PROSITE" id="PS51737">
    <property type="entry name" value="RECOMBINASE_DNA_BIND"/>
    <property type="match status" value="1"/>
</dbReference>
<dbReference type="EMBL" id="AP025637">
    <property type="protein sequence ID" value="BDG72526.1"/>
    <property type="molecule type" value="Genomic_DNA"/>
</dbReference>
<protein>
    <recommendedName>
        <fullName evidence="7">Recombinase</fullName>
    </recommendedName>
</protein>
<dbReference type="Proteomes" id="UP000831327">
    <property type="component" value="Chromosome"/>
</dbReference>
<keyword evidence="1" id="KW-0238">DNA-binding</keyword>
<dbReference type="Gene3D" id="3.40.50.1390">
    <property type="entry name" value="Resolvase, N-terminal catalytic domain"/>
    <property type="match status" value="1"/>
</dbReference>
<gene>
    <name evidence="5" type="ORF">Rmf_24550</name>
</gene>
<dbReference type="PANTHER" id="PTHR30461">
    <property type="entry name" value="DNA-INVERTASE FROM LAMBDOID PROPHAGE"/>
    <property type="match status" value="1"/>
</dbReference>
<keyword evidence="2" id="KW-0233">DNA recombination</keyword>
<dbReference type="PROSITE" id="PS51736">
    <property type="entry name" value="RECOMBINASES_3"/>
    <property type="match status" value="1"/>
</dbReference>
<dbReference type="SMART" id="SM00857">
    <property type="entry name" value="Resolvase"/>
    <property type="match status" value="1"/>
</dbReference>
<dbReference type="InterPro" id="IPR038109">
    <property type="entry name" value="DNA_bind_recomb_sf"/>
</dbReference>
<evidence type="ECO:0000256" key="1">
    <source>
        <dbReference type="ARBA" id="ARBA00023125"/>
    </source>
</evidence>
<keyword evidence="6" id="KW-1185">Reference proteome</keyword>
<reference evidence="5 6" key="1">
    <citation type="journal article" date="2016" name="Microbes Environ.">
        <title>Phylogenetically diverse aerobic anoxygenic phototrophic bacteria isolated from epilithic biofilms in Tama river, Japan.</title>
        <authorList>
            <person name="Hirose S."/>
            <person name="Matsuura K."/>
            <person name="Haruta S."/>
        </authorList>
    </citation>
    <scope>NUCLEOTIDE SEQUENCE [LARGE SCALE GENOMIC DNA]</scope>
    <source>
        <strain evidence="5 6">S08</strain>
    </source>
</reference>
<evidence type="ECO:0000313" key="5">
    <source>
        <dbReference type="EMBL" id="BDG72526.1"/>
    </source>
</evidence>
<feature type="domain" description="Resolvase/invertase-type recombinase catalytic" evidence="3">
    <location>
        <begin position="8"/>
        <end position="155"/>
    </location>
</feature>
<evidence type="ECO:0000259" key="3">
    <source>
        <dbReference type="PROSITE" id="PS51736"/>
    </source>
</evidence>
<evidence type="ECO:0000256" key="2">
    <source>
        <dbReference type="ARBA" id="ARBA00023172"/>
    </source>
</evidence>
<dbReference type="CDD" id="cd00338">
    <property type="entry name" value="Ser_Recombinase"/>
    <property type="match status" value="1"/>
</dbReference>
<dbReference type="SUPFAM" id="SSF53041">
    <property type="entry name" value="Resolvase-like"/>
    <property type="match status" value="1"/>
</dbReference>
<dbReference type="Pfam" id="PF13408">
    <property type="entry name" value="Zn_ribbon_recom"/>
    <property type="match status" value="1"/>
</dbReference>
<dbReference type="InterPro" id="IPR050639">
    <property type="entry name" value="SSR_resolvase"/>
</dbReference>
<sequence length="527" mass="59711">MSANEYKQAVIYCRVSDPKQVKMGNGLESQETRCREFASMRRFDIVGVFKDDITGETANRPGMKALLAFVRKHRASGMIVIIDDISRLARDIHTHTDLRGVIAKAGGILKSPSIEFGDDADSRLHENLMASVSQHQRQKNAEQTKNRMRARVQNGYWVFQAPIGFRFQRVTNRGMMLTRDEPVASIVQEALEGYASGRFETQADVMRFLQDNPLFPKDSRGIVRHQRVGCILSQVAYAGYIEAPNWDVSLRPAQHEGLISFETYHRIQERLRGIGRLPKRRNLNADFPLRGHVLCADCTTPLTACWSTGAHARHPYYLCPKKGCASYGKSIRRDKIEGEFAELLNTLRPSDKLFTVARSMFKELWARRVSLAQEQKKAMALELAKIDGQVKQLLERILDVSVPSVIAAYEQRVQRLEEERFALLEKIASSGRPASDFDGALRTALDFLANPWNLWRSERLEDRRAVLKLAFARPLHYVRNEGFRTADLSLPFKVLGGALGGENKMARPEGFEPPTHEVEARCSIQLS</sequence>
<name>A0ABM7Y3V0_9PROT</name>
<organism evidence="5 6">
    <name type="scientific">Roseomonas fluvialis</name>
    <dbReference type="NCBI Taxonomy" id="1750527"/>
    <lineage>
        <taxon>Bacteria</taxon>
        <taxon>Pseudomonadati</taxon>
        <taxon>Pseudomonadota</taxon>
        <taxon>Alphaproteobacteria</taxon>
        <taxon>Acetobacterales</taxon>
        <taxon>Roseomonadaceae</taxon>
        <taxon>Roseomonas</taxon>
    </lineage>
</organism>
<feature type="domain" description="Recombinase" evidence="4">
    <location>
        <begin position="162"/>
        <end position="277"/>
    </location>
</feature>
<evidence type="ECO:0000313" key="6">
    <source>
        <dbReference type="Proteomes" id="UP000831327"/>
    </source>
</evidence>
<proteinExistence type="predicted"/>
<evidence type="ECO:0000259" key="4">
    <source>
        <dbReference type="PROSITE" id="PS51737"/>
    </source>
</evidence>